<accession>A0A2M7T7R9</accession>
<feature type="transmembrane region" description="Helical" evidence="1">
    <location>
        <begin position="20"/>
        <end position="40"/>
    </location>
</feature>
<organism evidence="3 4">
    <name type="scientific">Candidatus Aquicultor secundus</name>
    <dbReference type="NCBI Taxonomy" id="1973895"/>
    <lineage>
        <taxon>Bacteria</taxon>
        <taxon>Bacillati</taxon>
        <taxon>Actinomycetota</taxon>
        <taxon>Candidatus Aquicultoria</taxon>
        <taxon>Candidatus Aquicultorales</taxon>
        <taxon>Candidatus Aquicultoraceae</taxon>
        <taxon>Candidatus Aquicultor</taxon>
    </lineage>
</organism>
<dbReference type="EMBL" id="PFNG01000145">
    <property type="protein sequence ID" value="PIZ38535.1"/>
    <property type="molecule type" value="Genomic_DNA"/>
</dbReference>
<evidence type="ECO:0000313" key="4">
    <source>
        <dbReference type="Proteomes" id="UP000230956"/>
    </source>
</evidence>
<keyword evidence="1" id="KW-0812">Transmembrane</keyword>
<evidence type="ECO:0000256" key="1">
    <source>
        <dbReference type="SAM" id="Phobius"/>
    </source>
</evidence>
<dbReference type="AlphaFoldDB" id="A0A2M7T7R9"/>
<sequence>MLFALGFYTLQALHYYSPYFSIFAVIAYGLGISVSADFVCERLKSTRASFMGRNLLTAIGAVAAIVVMVFTIKDTPPTASNANLAGLAQYMRTSTDVPGDFYDYAKKPSYSVMCSWADACKLQYLSQRAMVSSANQEIGIKGIIASERFYQATSEDEALAMLRSLDVKYVVAGGRLTVWHGDISKIGISGANPDKTVRVLKGDELPANKVGQLMAARMVWSSARLASSGVTSPLHHFRLLYISYYDSEKPPLLLYEIVKGARVVVKAKPNSPVAISTNISFNTRRFTAWHDSGTTNEHGVFSTIVPSSSSLVFQLNR</sequence>
<feature type="domain" description="AglB-like core" evidence="2">
    <location>
        <begin position="106"/>
        <end position="176"/>
    </location>
</feature>
<evidence type="ECO:0000259" key="2">
    <source>
        <dbReference type="Pfam" id="PF22627"/>
    </source>
</evidence>
<feature type="transmembrane region" description="Helical" evidence="1">
    <location>
        <begin position="52"/>
        <end position="72"/>
    </location>
</feature>
<protein>
    <recommendedName>
        <fullName evidence="2">AglB-like core domain-containing protein</fullName>
    </recommendedName>
</protein>
<evidence type="ECO:0000313" key="3">
    <source>
        <dbReference type="EMBL" id="PIZ38535.1"/>
    </source>
</evidence>
<keyword evidence="1" id="KW-0472">Membrane</keyword>
<reference evidence="4" key="1">
    <citation type="submission" date="2017-09" db="EMBL/GenBank/DDBJ databases">
        <title>Depth-based differentiation of microbial function through sediment-hosted aquifers and enrichment of novel symbionts in the deep terrestrial subsurface.</title>
        <authorList>
            <person name="Probst A.J."/>
            <person name="Ladd B."/>
            <person name="Jarett J.K."/>
            <person name="Geller-Mcgrath D.E."/>
            <person name="Sieber C.M.K."/>
            <person name="Emerson J.B."/>
            <person name="Anantharaman K."/>
            <person name="Thomas B.C."/>
            <person name="Malmstrom R."/>
            <person name="Stieglmeier M."/>
            <person name="Klingl A."/>
            <person name="Woyke T."/>
            <person name="Ryan C.M."/>
            <person name="Banfield J.F."/>
        </authorList>
    </citation>
    <scope>NUCLEOTIDE SEQUENCE [LARGE SCALE GENOMIC DNA]</scope>
</reference>
<dbReference type="Proteomes" id="UP000230956">
    <property type="component" value="Unassembled WGS sequence"/>
</dbReference>
<gene>
    <name evidence="3" type="ORF">COY37_06080</name>
</gene>
<dbReference type="InterPro" id="IPR054479">
    <property type="entry name" value="AglB-like_core"/>
</dbReference>
<name>A0A2M7T7R9_9ACTN</name>
<proteinExistence type="predicted"/>
<keyword evidence="1" id="KW-1133">Transmembrane helix</keyword>
<dbReference type="Gene3D" id="3.40.50.12610">
    <property type="match status" value="1"/>
</dbReference>
<comment type="caution">
    <text evidence="3">The sequence shown here is derived from an EMBL/GenBank/DDBJ whole genome shotgun (WGS) entry which is preliminary data.</text>
</comment>
<dbReference type="Pfam" id="PF22627">
    <property type="entry name" value="AglB_core-like"/>
    <property type="match status" value="1"/>
</dbReference>